<keyword evidence="5" id="KW-0472">Membrane</keyword>
<dbReference type="PROSITE" id="PS50109">
    <property type="entry name" value="HIS_KIN"/>
    <property type="match status" value="1"/>
</dbReference>
<keyword evidence="5" id="KW-0812">Transmembrane</keyword>
<feature type="transmembrane region" description="Helical" evidence="5">
    <location>
        <begin position="777"/>
        <end position="797"/>
    </location>
</feature>
<dbReference type="RefSeq" id="WP_305944915.1">
    <property type="nucleotide sequence ID" value="NZ_JAUZVY010000002.1"/>
</dbReference>
<protein>
    <recommendedName>
        <fullName evidence="2">histidine kinase</fullName>
        <ecNumber evidence="2">2.7.13.3</ecNumber>
    </recommendedName>
</protein>
<evidence type="ECO:0000313" key="8">
    <source>
        <dbReference type="Proteomes" id="UP001236258"/>
    </source>
</evidence>
<dbReference type="Pfam" id="PF07495">
    <property type="entry name" value="Y_Y_Y"/>
    <property type="match status" value="1"/>
</dbReference>
<organism evidence="7 8">
    <name type="scientific">Alkalimonas delamerensis</name>
    <dbReference type="NCBI Taxonomy" id="265981"/>
    <lineage>
        <taxon>Bacteria</taxon>
        <taxon>Pseudomonadati</taxon>
        <taxon>Pseudomonadota</taxon>
        <taxon>Gammaproteobacteria</taxon>
        <taxon>Alkalimonas</taxon>
    </lineage>
</organism>
<feature type="coiled-coil region" evidence="4">
    <location>
        <begin position="806"/>
        <end position="833"/>
    </location>
</feature>
<dbReference type="Gene3D" id="1.10.287.130">
    <property type="match status" value="1"/>
</dbReference>
<dbReference type="InterPro" id="IPR013783">
    <property type="entry name" value="Ig-like_fold"/>
</dbReference>
<dbReference type="CDD" id="cd00075">
    <property type="entry name" value="HATPase"/>
    <property type="match status" value="1"/>
</dbReference>
<evidence type="ECO:0000256" key="5">
    <source>
        <dbReference type="SAM" id="Phobius"/>
    </source>
</evidence>
<dbReference type="InterPro" id="IPR011110">
    <property type="entry name" value="Reg_prop"/>
</dbReference>
<dbReference type="Pfam" id="PF02518">
    <property type="entry name" value="HATPase_c"/>
    <property type="match status" value="1"/>
</dbReference>
<dbReference type="Gene3D" id="3.30.565.10">
    <property type="entry name" value="Histidine kinase-like ATPase, C-terminal domain"/>
    <property type="match status" value="1"/>
</dbReference>
<dbReference type="InterPro" id="IPR036097">
    <property type="entry name" value="HisK_dim/P_sf"/>
</dbReference>
<dbReference type="SUPFAM" id="SSF63829">
    <property type="entry name" value="Calcium-dependent phosphotriesterase"/>
    <property type="match status" value="1"/>
</dbReference>
<evidence type="ECO:0000256" key="4">
    <source>
        <dbReference type="SAM" id="Coils"/>
    </source>
</evidence>
<keyword evidence="4" id="KW-0175">Coiled coil</keyword>
<reference evidence="7 8" key="1">
    <citation type="submission" date="2023-08" db="EMBL/GenBank/DDBJ databases">
        <authorList>
            <person name="Joshi A."/>
            <person name="Thite S."/>
        </authorList>
    </citation>
    <scope>NUCLEOTIDE SEQUENCE [LARGE SCALE GENOMIC DNA]</scope>
    <source>
        <strain evidence="7 8">1E1</strain>
    </source>
</reference>
<sequence>MPTAVTPQGLSACLLLLAGWLLAVPLWANGHRPSYPPTPSLFFQVSNQQQIAEQIITAILQDQQGFLWIGTSSGLYRYDGYRFVRFSDQSEQLTGRFIQSLYLRQNGELWVTAAPGGVSHFNAQTLRFSSFDDFPEQQLPFWQSAQVLAEDQQQRLWVGSRNGLAYIDGSGQSQLLSHPTLSELSIRALLVDNDNRLWIGHRQGLIQLDLNAAELDPIAITALSDQSVLSMQLAEDGSIWLGTASAGVYVWKSDTKNLQPFPVTAQTEAASPVHDLLLLPNDEIWLARLGGIERWQRSSQQLLHRDLPDPSDRYSLAHADVRALHQDRDGVIWVGSYGGGLQHFQRSRQVSMLRYSLLHQHSLSNPDISSILELNNGEIWLGSRGSGVDIVQPGQGIVARIEPGADSGQLQQGWVTAMTRRPDGRVWLATYPHGVYQVEPDSRSVQMLLSGTDFNESVRRFFTDSQQRLWLGTQQGLYLWDDGVQQLVSYPLLSPSPQADYLNALTEDPLGQLWVGGGSTGLYRLHPGQSAASLVHFANRDTPILSILGLLVAHNKLWLDTPEGLYFIDDFMAEQPLLHTASADAPSSAFGANLLQDSHGRIWSQQRLFNPVTGQLKPLAEHDGFLVGTPWFRAYQQSHDGKMLFGSTEGLLVVDADAYQPASDVFAPLVITALHIDGRATSLPTAELQIEPQQRGFSLEFAALDLLQANALRYRYQLTGFDDDWRTMDASQRQLSYTNLWPGHYQLRIQSSNAQGDWNPELLTLDIRVLPKLWQQGWFALLCLLLLVAVLTALYLWRMHAERRKAIALRHQVARQQRELEAAQKLLVEKEKMASLGQVVAGVAHELNTPLGIGLTSSTVLLNETEQMTALYQQKQITNQKMQSFLQHCREHLQLLIKNLERSADLVHHFKQVAVDQNDARLQSIQLPHWLQERIKPYQLGYPDIDFHLSCPQMQLELRAQALEQIIFQLLQNCCLHAFAMSGSKQVRIELSVTATECHLLIEDDGQGIAPDIQQHIFEPFVTSKRGSQCHGLGLHLSYNLASQVLNGSIELQHSSPEGTRFLVRFPRQPEAL</sequence>
<keyword evidence="8" id="KW-1185">Reference proteome</keyword>
<evidence type="ECO:0000256" key="3">
    <source>
        <dbReference type="ARBA" id="ARBA00022553"/>
    </source>
</evidence>
<dbReference type="Proteomes" id="UP001236258">
    <property type="component" value="Unassembled WGS sequence"/>
</dbReference>
<keyword evidence="3" id="KW-0597">Phosphoprotein</keyword>
<dbReference type="CDD" id="cd00082">
    <property type="entry name" value="HisKA"/>
    <property type="match status" value="1"/>
</dbReference>
<accession>A0ABT9GPC1</accession>
<dbReference type="PANTHER" id="PTHR43547">
    <property type="entry name" value="TWO-COMPONENT HISTIDINE KINASE"/>
    <property type="match status" value="1"/>
</dbReference>
<dbReference type="Pfam" id="PF07494">
    <property type="entry name" value="Reg_prop"/>
    <property type="match status" value="3"/>
</dbReference>
<evidence type="ECO:0000259" key="6">
    <source>
        <dbReference type="PROSITE" id="PS50109"/>
    </source>
</evidence>
<dbReference type="SUPFAM" id="SSF47384">
    <property type="entry name" value="Homodimeric domain of signal transducing histidine kinase"/>
    <property type="match status" value="1"/>
</dbReference>
<dbReference type="InterPro" id="IPR015943">
    <property type="entry name" value="WD40/YVTN_repeat-like_dom_sf"/>
</dbReference>
<evidence type="ECO:0000313" key="7">
    <source>
        <dbReference type="EMBL" id="MDP4528809.1"/>
    </source>
</evidence>
<proteinExistence type="predicted"/>
<comment type="catalytic activity">
    <reaction evidence="1">
        <text>ATP + protein L-histidine = ADP + protein N-phospho-L-histidine.</text>
        <dbReference type="EC" id="2.7.13.3"/>
    </reaction>
</comment>
<dbReference type="Gene3D" id="2.60.40.10">
    <property type="entry name" value="Immunoglobulins"/>
    <property type="match status" value="1"/>
</dbReference>
<name>A0ABT9GPC1_9GAMM</name>
<dbReference type="EMBL" id="JAUZVY010000002">
    <property type="protein sequence ID" value="MDP4528809.1"/>
    <property type="molecule type" value="Genomic_DNA"/>
</dbReference>
<comment type="caution">
    <text evidence="7">The sequence shown here is derived from an EMBL/GenBank/DDBJ whole genome shotgun (WGS) entry which is preliminary data.</text>
</comment>
<dbReference type="InterPro" id="IPR011041">
    <property type="entry name" value="Quinoprot_gluc/sorb_DH_b-prop"/>
</dbReference>
<dbReference type="PANTHER" id="PTHR43547:SF2">
    <property type="entry name" value="HYBRID SIGNAL TRANSDUCTION HISTIDINE KINASE C"/>
    <property type="match status" value="1"/>
</dbReference>
<keyword evidence="5" id="KW-1133">Transmembrane helix</keyword>
<dbReference type="InterPro" id="IPR011123">
    <property type="entry name" value="Y_Y_Y"/>
</dbReference>
<dbReference type="EC" id="2.7.13.3" evidence="2"/>
<dbReference type="InterPro" id="IPR003661">
    <property type="entry name" value="HisK_dim/P_dom"/>
</dbReference>
<dbReference type="SUPFAM" id="SSF55874">
    <property type="entry name" value="ATPase domain of HSP90 chaperone/DNA topoisomerase II/histidine kinase"/>
    <property type="match status" value="1"/>
</dbReference>
<dbReference type="InterPro" id="IPR005467">
    <property type="entry name" value="His_kinase_dom"/>
</dbReference>
<gene>
    <name evidence="7" type="ORF">Q3O59_07150</name>
</gene>
<feature type="domain" description="Histidine kinase" evidence="6">
    <location>
        <begin position="842"/>
        <end position="1070"/>
    </location>
</feature>
<evidence type="ECO:0000256" key="2">
    <source>
        <dbReference type="ARBA" id="ARBA00012438"/>
    </source>
</evidence>
<dbReference type="SUPFAM" id="SSF50952">
    <property type="entry name" value="Soluble quinoprotein glucose dehydrogenase"/>
    <property type="match status" value="1"/>
</dbReference>
<dbReference type="InterPro" id="IPR036890">
    <property type="entry name" value="HATPase_C_sf"/>
</dbReference>
<dbReference type="SMART" id="SM00387">
    <property type="entry name" value="HATPase_c"/>
    <property type="match status" value="1"/>
</dbReference>
<evidence type="ECO:0000256" key="1">
    <source>
        <dbReference type="ARBA" id="ARBA00000085"/>
    </source>
</evidence>
<dbReference type="Gene3D" id="2.130.10.10">
    <property type="entry name" value="YVTN repeat-like/Quinoprotein amine dehydrogenase"/>
    <property type="match status" value="2"/>
</dbReference>
<dbReference type="InterPro" id="IPR003594">
    <property type="entry name" value="HATPase_dom"/>
</dbReference>